<dbReference type="PANTHER" id="PTHR30055:SF200">
    <property type="entry name" value="HTH-TYPE TRANSCRIPTIONAL REPRESSOR BDCR"/>
    <property type="match status" value="1"/>
</dbReference>
<comment type="caution">
    <text evidence="4">The sequence shown here is derived from an EMBL/GenBank/DDBJ whole genome shotgun (WGS) entry which is preliminary data.</text>
</comment>
<dbReference type="SUPFAM" id="SSF48498">
    <property type="entry name" value="Tetracyclin repressor-like, C-terminal domain"/>
    <property type="match status" value="1"/>
</dbReference>
<dbReference type="Proteomes" id="UP000077857">
    <property type="component" value="Unassembled WGS sequence"/>
</dbReference>
<dbReference type="InterPro" id="IPR050109">
    <property type="entry name" value="HTH-type_TetR-like_transc_reg"/>
</dbReference>
<proteinExistence type="predicted"/>
<dbReference type="GO" id="GO:0003700">
    <property type="term" value="F:DNA-binding transcription factor activity"/>
    <property type="evidence" value="ECO:0007669"/>
    <property type="project" value="TreeGrafter"/>
</dbReference>
<dbReference type="PANTHER" id="PTHR30055">
    <property type="entry name" value="HTH-TYPE TRANSCRIPTIONAL REGULATOR RUTR"/>
    <property type="match status" value="1"/>
</dbReference>
<dbReference type="OrthoDB" id="116240at2"/>
<dbReference type="InterPro" id="IPR036271">
    <property type="entry name" value="Tet_transcr_reg_TetR-rel_C_sf"/>
</dbReference>
<dbReference type="EMBL" id="LUUJ01000129">
    <property type="protein sequence ID" value="OAI10846.1"/>
    <property type="molecule type" value="Genomic_DNA"/>
</dbReference>
<dbReference type="Gene3D" id="1.10.357.10">
    <property type="entry name" value="Tetracycline Repressor, domain 2"/>
    <property type="match status" value="1"/>
</dbReference>
<evidence type="ECO:0000313" key="5">
    <source>
        <dbReference type="Proteomes" id="UP000077857"/>
    </source>
</evidence>
<organism evidence="4 5">
    <name type="scientific">Methylomonas koyamae</name>
    <dbReference type="NCBI Taxonomy" id="702114"/>
    <lineage>
        <taxon>Bacteria</taxon>
        <taxon>Pseudomonadati</taxon>
        <taxon>Pseudomonadota</taxon>
        <taxon>Gammaproteobacteria</taxon>
        <taxon>Methylococcales</taxon>
        <taxon>Methylococcaceae</taxon>
        <taxon>Methylomonas</taxon>
    </lineage>
</organism>
<dbReference type="PRINTS" id="PR00455">
    <property type="entry name" value="HTHTETR"/>
</dbReference>
<evidence type="ECO:0000256" key="2">
    <source>
        <dbReference type="PROSITE-ProRule" id="PRU00335"/>
    </source>
</evidence>
<evidence type="ECO:0000259" key="3">
    <source>
        <dbReference type="PROSITE" id="PS50977"/>
    </source>
</evidence>
<dbReference type="Pfam" id="PF00440">
    <property type="entry name" value="TetR_N"/>
    <property type="match status" value="1"/>
</dbReference>
<accession>A0A177MYR5</accession>
<dbReference type="AlphaFoldDB" id="A0A177MYR5"/>
<reference evidence="4 5" key="1">
    <citation type="submission" date="2016-03" db="EMBL/GenBank/DDBJ databases">
        <authorList>
            <person name="Ploux O."/>
        </authorList>
    </citation>
    <scope>NUCLEOTIDE SEQUENCE [LARGE SCALE GENOMIC DNA]</scope>
    <source>
        <strain evidence="4 5">R-45378</strain>
    </source>
</reference>
<evidence type="ECO:0000256" key="1">
    <source>
        <dbReference type="ARBA" id="ARBA00023125"/>
    </source>
</evidence>
<evidence type="ECO:0000313" key="4">
    <source>
        <dbReference type="EMBL" id="OAI10846.1"/>
    </source>
</evidence>
<dbReference type="InterPro" id="IPR001647">
    <property type="entry name" value="HTH_TetR"/>
</dbReference>
<dbReference type="PROSITE" id="PS50977">
    <property type="entry name" value="HTH_TETR_2"/>
    <property type="match status" value="1"/>
</dbReference>
<dbReference type="GO" id="GO:0000976">
    <property type="term" value="F:transcription cis-regulatory region binding"/>
    <property type="evidence" value="ECO:0007669"/>
    <property type="project" value="TreeGrafter"/>
</dbReference>
<feature type="domain" description="HTH tetR-type" evidence="3">
    <location>
        <begin position="12"/>
        <end position="72"/>
    </location>
</feature>
<name>A0A177MYR5_9GAMM</name>
<feature type="DNA-binding region" description="H-T-H motif" evidence="2">
    <location>
        <begin position="35"/>
        <end position="54"/>
    </location>
</feature>
<dbReference type="InterPro" id="IPR009057">
    <property type="entry name" value="Homeodomain-like_sf"/>
</dbReference>
<dbReference type="SUPFAM" id="SSF46689">
    <property type="entry name" value="Homeodomain-like"/>
    <property type="match status" value="1"/>
</dbReference>
<dbReference type="RefSeq" id="WP_064042534.1">
    <property type="nucleotide sequence ID" value="NZ_LUUJ01000129.1"/>
</dbReference>
<sequence>MVFESSTTVSDLPARERILLAAHDLFYREGIRATGVDKVIAAAGVTKVTFYRHFPSKHDLIRAFLEYRHGIWMDWFGDAIRRHGGVPGGGLLPLVAVMEEWFRKPIYRGCAFINSVAELGGTLPDVLAICHSHKQDMVMAVRELLADLPGRDGLAQAAAVAIDGAIVRAQTEAPDAEVKESLRSLALVLSALQAASRAAAETAQQ</sequence>
<keyword evidence="1 2" id="KW-0238">DNA-binding</keyword>
<gene>
    <name evidence="4" type="ORF">A1507_21355</name>
</gene>
<protein>
    <submittedName>
        <fullName evidence="4">TetR family transcriptional regulator</fullName>
    </submittedName>
</protein>